<dbReference type="PANTHER" id="PTHR30217">
    <property type="entry name" value="PEPTIDASE U32 FAMILY"/>
    <property type="match status" value="1"/>
</dbReference>
<dbReference type="InterPro" id="IPR051454">
    <property type="entry name" value="RNA/ubiquinone_mod_enzymes"/>
</dbReference>
<dbReference type="PANTHER" id="PTHR30217:SF6">
    <property type="entry name" value="TRNA HYDROXYLATION PROTEIN P"/>
    <property type="match status" value="1"/>
</dbReference>
<dbReference type="InterPro" id="IPR032525">
    <property type="entry name" value="Peptidase_U32_C"/>
</dbReference>
<reference evidence="7 9" key="3">
    <citation type="submission" date="2020-02" db="EMBL/GenBank/DDBJ databases">
        <authorList>
            <person name="Kociolek L.K."/>
            <person name="Ozer E.A."/>
        </authorList>
    </citation>
    <scope>NUCLEOTIDE SEQUENCE [LARGE SCALE GENOMIC DNA]</scope>
    <source>
        <strain evidence="7 9">ATCC 14501</strain>
    </source>
</reference>
<reference evidence="6" key="2">
    <citation type="journal article" date="2019" name="Nat. Med.">
        <title>A library of human gut bacterial isolates paired with longitudinal multiomics data enables mechanistic microbiome research.</title>
        <authorList>
            <person name="Poyet M."/>
            <person name="Groussin M."/>
            <person name="Gibbons S.M."/>
            <person name="Avila-Pacheco J."/>
            <person name="Jiang X."/>
            <person name="Kearney S.M."/>
            <person name="Perrotta A.R."/>
            <person name="Berdy B."/>
            <person name="Zhao S."/>
            <person name="Lieberman T.D."/>
            <person name="Swanson P.K."/>
            <person name="Smith M."/>
            <person name="Roesemann S."/>
            <person name="Alexander J.E."/>
            <person name="Rich S.A."/>
            <person name="Livny J."/>
            <person name="Vlamakis H."/>
            <person name="Clish C."/>
            <person name="Bullock K."/>
            <person name="Deik A."/>
            <person name="Scott J."/>
            <person name="Pierce K.A."/>
            <person name="Xavier R.J."/>
            <person name="Alm E.J."/>
        </authorList>
    </citation>
    <scope>NUCLEOTIDE SEQUENCE</scope>
    <source>
        <strain evidence="6">BIOML-A12</strain>
    </source>
</reference>
<evidence type="ECO:0000259" key="4">
    <source>
        <dbReference type="Pfam" id="PF16325"/>
    </source>
</evidence>
<dbReference type="InterPro" id="IPR001539">
    <property type="entry name" value="Peptidase_U32"/>
</dbReference>
<accession>A0A099I6C5</accession>
<evidence type="ECO:0000313" key="7">
    <source>
        <dbReference type="EMBL" id="QJA02282.1"/>
    </source>
</evidence>
<evidence type="ECO:0000313" key="5">
    <source>
        <dbReference type="EMBL" id="KGJ53131.1"/>
    </source>
</evidence>
<dbReference type="Pfam" id="PF01136">
    <property type="entry name" value="Peptidase_U32"/>
    <property type="match status" value="1"/>
</dbReference>
<feature type="domain" description="Peptidase family U32 C-terminal" evidence="4">
    <location>
        <begin position="317"/>
        <end position="398"/>
    </location>
</feature>
<evidence type="ECO:0000313" key="8">
    <source>
        <dbReference type="Proteomes" id="UP000030008"/>
    </source>
</evidence>
<reference evidence="5 8" key="1">
    <citation type="submission" date="2014-08" db="EMBL/GenBank/DDBJ databases">
        <title>Clostridium innocuum, an unnegligible vancomycin-resistant pathogen causing extra-intestinal infections.</title>
        <authorList>
            <person name="Feng Y."/>
            <person name="Chiu C.-H."/>
        </authorList>
    </citation>
    <scope>NUCLEOTIDE SEQUENCE [LARGE SCALE GENOMIC DNA]</scope>
    <source>
        <strain evidence="5 8">AN88</strain>
    </source>
</reference>
<comment type="similarity">
    <text evidence="3">Belongs to the peptidase U32 family.</text>
</comment>
<dbReference type="AlphaFoldDB" id="A0A099I6C5"/>
<evidence type="ECO:0000313" key="6">
    <source>
        <dbReference type="EMBL" id="MZH55341.1"/>
    </source>
</evidence>
<sequence length="409" mass="45723">MKKIELLAPAGDLERLKIAVLYGADAVYLGGKQFSLRSRASNFGLKEIAEGVAFAKEHGAHVHVTVNMLPHEEDLHGLKEYLMELERIGVTAIIAASPGIMMCAKKWAPKLEVHVSTQHSSTNSSAANYWQEKGMDRVVLGREVTLEEIKASAAHTQVPLEVFIHGGMCISYSGRCVLSNNMTGRDANRGGCAQSCRWKYRLYEGDRALHDEQDLFSMSSKDLMAAKYIPDLITAGIASLKIEGRMKSAYYIATLIKTYRMLIDEIYAEGGRLSDKRMEWYYNELAKAENRPTGCGFYEGMPSFHGHLYGVNGAGVTQEFIAYVLDYEEESGMATLEVRNNFRGHIAAEVFGPTISATRFELQELYDMDGNLLDVAKTPMQKIRTHVPLRLEKDAMIRKVVTRNRSGIY</sequence>
<proteinExistence type="inferred from homology"/>
<dbReference type="EMBL" id="WWTN01000008">
    <property type="protein sequence ID" value="MZH55341.1"/>
    <property type="molecule type" value="Genomic_DNA"/>
</dbReference>
<dbReference type="Gene3D" id="2.40.30.10">
    <property type="entry name" value="Translation factors"/>
    <property type="match status" value="1"/>
</dbReference>
<dbReference type="EMBL" id="CP048838">
    <property type="protein sequence ID" value="QJA02282.1"/>
    <property type="molecule type" value="Genomic_DNA"/>
</dbReference>
<organism evidence="5 8">
    <name type="scientific">Clostridium innocuum</name>
    <dbReference type="NCBI Taxonomy" id="1522"/>
    <lineage>
        <taxon>Bacteria</taxon>
        <taxon>Bacillati</taxon>
        <taxon>Bacillota</taxon>
        <taxon>Clostridia</taxon>
        <taxon>Eubacteriales</taxon>
        <taxon>Clostridiaceae</taxon>
        <taxon>Clostridium</taxon>
    </lineage>
</organism>
<name>A0A099I6C5_CLOIN</name>
<gene>
    <name evidence="5" type="ORF">CIAN88_10970</name>
    <name evidence="7" type="ORF">G4D54_07515</name>
    <name evidence="6" type="ORF">GT664_06085</name>
</gene>
<dbReference type="EMBL" id="JQIF01000046">
    <property type="protein sequence ID" value="KGJ53131.1"/>
    <property type="molecule type" value="Genomic_DNA"/>
</dbReference>
<protein>
    <submittedName>
        <fullName evidence="5 6">Protease</fullName>
    </submittedName>
    <submittedName>
        <fullName evidence="7">U32 family peptidase</fullName>
    </submittedName>
</protein>
<dbReference type="GO" id="GO:0008233">
    <property type="term" value="F:peptidase activity"/>
    <property type="evidence" value="ECO:0007669"/>
    <property type="project" value="UniProtKB-KW"/>
</dbReference>
<dbReference type="Proteomes" id="UP000503330">
    <property type="component" value="Chromosome"/>
</dbReference>
<dbReference type="GO" id="GO:0006508">
    <property type="term" value="P:proteolysis"/>
    <property type="evidence" value="ECO:0007669"/>
    <property type="project" value="UniProtKB-KW"/>
</dbReference>
<dbReference type="GeneID" id="61925374"/>
<dbReference type="Proteomes" id="UP000604383">
    <property type="component" value="Unassembled WGS sequence"/>
</dbReference>
<evidence type="ECO:0000256" key="2">
    <source>
        <dbReference type="ARBA" id="ARBA00022801"/>
    </source>
</evidence>
<dbReference type="Proteomes" id="UP000030008">
    <property type="component" value="Unassembled WGS sequence"/>
</dbReference>
<dbReference type="RefSeq" id="WP_002608336.1">
    <property type="nucleotide sequence ID" value="NZ_BAAACC010000019.1"/>
</dbReference>
<keyword evidence="1 5" id="KW-0645">Protease</keyword>
<evidence type="ECO:0000256" key="3">
    <source>
        <dbReference type="ARBA" id="ARBA00038374"/>
    </source>
</evidence>
<evidence type="ECO:0000313" key="9">
    <source>
        <dbReference type="Proteomes" id="UP000503330"/>
    </source>
</evidence>
<dbReference type="Pfam" id="PF16325">
    <property type="entry name" value="Peptidase_U32_C"/>
    <property type="match status" value="1"/>
</dbReference>
<evidence type="ECO:0000256" key="1">
    <source>
        <dbReference type="ARBA" id="ARBA00022670"/>
    </source>
</evidence>
<keyword evidence="2" id="KW-0378">Hydrolase</keyword>